<feature type="domain" description="PKD/Chitinase" evidence="5">
    <location>
        <begin position="1340"/>
        <end position="1411"/>
    </location>
</feature>
<dbReference type="PANTHER" id="PTHR42970">
    <property type="entry name" value="PECTATE LYASE C-RELATED"/>
    <property type="match status" value="1"/>
</dbReference>
<keyword evidence="3" id="KW-0325">Glycoprotein</keyword>
<comment type="caution">
    <text evidence="8">The sequence shown here is derived from an EMBL/GenBank/DDBJ whole genome shotgun (WGS) entry which is preliminary data.</text>
</comment>
<dbReference type="InterPro" id="IPR013783">
    <property type="entry name" value="Ig-like_fold"/>
</dbReference>
<dbReference type="Pfam" id="PF18962">
    <property type="entry name" value="Por_Secre_tail"/>
    <property type="match status" value="1"/>
</dbReference>
<dbReference type="InterPro" id="IPR003343">
    <property type="entry name" value="Big_2"/>
</dbReference>
<keyword evidence="4" id="KW-0456">Lyase</keyword>
<dbReference type="SMART" id="SM00089">
    <property type="entry name" value="PKD"/>
    <property type="match status" value="9"/>
</dbReference>
<feature type="domain" description="PKD/Chitinase" evidence="5">
    <location>
        <begin position="1484"/>
        <end position="1553"/>
    </location>
</feature>
<feature type="domain" description="PKD/Chitinase" evidence="5">
    <location>
        <begin position="1201"/>
        <end position="1269"/>
    </location>
</feature>
<dbReference type="InterPro" id="IPR008964">
    <property type="entry name" value="Invasin/intimin_cell_adhesion"/>
</dbReference>
<evidence type="ECO:0000259" key="6">
    <source>
        <dbReference type="SMART" id="SM00635"/>
    </source>
</evidence>
<gene>
    <name evidence="8" type="ORF">DFQ10_102204</name>
</gene>
<dbReference type="InterPro" id="IPR002022">
    <property type="entry name" value="Pec_lyase"/>
</dbReference>
<evidence type="ECO:0000256" key="4">
    <source>
        <dbReference type="ARBA" id="ARBA00023239"/>
    </source>
</evidence>
<dbReference type="Proteomes" id="UP000256980">
    <property type="component" value="Unassembled WGS sequence"/>
</dbReference>
<dbReference type="SUPFAM" id="SSF51126">
    <property type="entry name" value="Pectin lyase-like"/>
    <property type="match status" value="1"/>
</dbReference>
<feature type="domain" description="PKD/Chitinase" evidence="5">
    <location>
        <begin position="1125"/>
        <end position="1199"/>
    </location>
</feature>
<feature type="domain" description="BIG2" evidence="6">
    <location>
        <begin position="481"/>
        <end position="558"/>
    </location>
</feature>
<dbReference type="PANTHER" id="PTHR42970:SF1">
    <property type="entry name" value="PECTATE LYASE C-RELATED"/>
    <property type="match status" value="1"/>
</dbReference>
<dbReference type="NCBIfam" id="TIGR04183">
    <property type="entry name" value="Por_Secre_tail"/>
    <property type="match status" value="1"/>
</dbReference>
<dbReference type="Gene3D" id="2.160.20.10">
    <property type="entry name" value="Single-stranded right-handed beta-helix, Pectin lyase-like"/>
    <property type="match status" value="1"/>
</dbReference>
<dbReference type="GO" id="GO:0016829">
    <property type="term" value="F:lyase activity"/>
    <property type="evidence" value="ECO:0007669"/>
    <property type="project" value="UniProtKB-KW"/>
</dbReference>
<reference evidence="8 9" key="1">
    <citation type="submission" date="2018-07" db="EMBL/GenBank/DDBJ databases">
        <title>Genomic Encyclopedia of Type Strains, Phase III (KMG-III): the genomes of soil and plant-associated and newly described type strains.</title>
        <authorList>
            <person name="Whitman W."/>
        </authorList>
    </citation>
    <scope>NUCLEOTIDE SEQUENCE [LARGE SCALE GENOMIC DNA]</scope>
    <source>
        <strain evidence="8 9">CECT 7946</strain>
    </source>
</reference>
<proteinExistence type="predicted"/>
<dbReference type="SMART" id="SM00635">
    <property type="entry name" value="BID_2"/>
    <property type="match status" value="2"/>
</dbReference>
<evidence type="ECO:0000259" key="7">
    <source>
        <dbReference type="SMART" id="SM00656"/>
    </source>
</evidence>
<feature type="domain" description="PKD/Chitinase" evidence="5">
    <location>
        <begin position="1768"/>
        <end position="1837"/>
    </location>
</feature>
<feature type="domain" description="PKD/Chitinase" evidence="5">
    <location>
        <begin position="1983"/>
        <end position="2125"/>
    </location>
</feature>
<keyword evidence="2" id="KW-0732">Signal</keyword>
<feature type="domain" description="Pectate lyase" evidence="7">
    <location>
        <begin position="52"/>
        <end position="274"/>
    </location>
</feature>
<dbReference type="Gene3D" id="2.60.40.10">
    <property type="entry name" value="Immunoglobulins"/>
    <property type="match status" value="4"/>
</dbReference>
<evidence type="ECO:0000256" key="3">
    <source>
        <dbReference type="ARBA" id="ARBA00023180"/>
    </source>
</evidence>
<evidence type="ECO:0000313" key="9">
    <source>
        <dbReference type="Proteomes" id="UP000256980"/>
    </source>
</evidence>
<dbReference type="InterPro" id="IPR011050">
    <property type="entry name" value="Pectin_lyase_fold/virulence"/>
</dbReference>
<feature type="domain" description="BIG2" evidence="6">
    <location>
        <begin position="567"/>
        <end position="640"/>
    </location>
</feature>
<dbReference type="Gene3D" id="2.60.40.1080">
    <property type="match status" value="2"/>
</dbReference>
<name>A0A3D9H8P7_9FLAO</name>
<protein>
    <submittedName>
        <fullName evidence="8">Putative secreted protein (Por secretion system target)</fullName>
    </submittedName>
</protein>
<accession>A0A3D9H8P7</accession>
<dbReference type="InterPro" id="IPR052063">
    <property type="entry name" value="Polysaccharide_Lyase_1"/>
</dbReference>
<evidence type="ECO:0000256" key="1">
    <source>
        <dbReference type="ARBA" id="ARBA00022723"/>
    </source>
</evidence>
<organism evidence="8 9">
    <name type="scientific">Winogradskyella eximia</name>
    <dbReference type="NCBI Taxonomy" id="262006"/>
    <lineage>
        <taxon>Bacteria</taxon>
        <taxon>Pseudomonadati</taxon>
        <taxon>Bacteroidota</taxon>
        <taxon>Flavobacteriia</taxon>
        <taxon>Flavobacteriales</taxon>
        <taxon>Flavobacteriaceae</taxon>
        <taxon>Winogradskyella</taxon>
    </lineage>
</organism>
<dbReference type="InterPro" id="IPR012334">
    <property type="entry name" value="Pectin_lyas_fold"/>
</dbReference>
<evidence type="ECO:0000313" key="8">
    <source>
        <dbReference type="EMBL" id="RED45336.1"/>
    </source>
</evidence>
<feature type="domain" description="PKD/Chitinase" evidence="5">
    <location>
        <begin position="988"/>
        <end position="1057"/>
    </location>
</feature>
<keyword evidence="1" id="KW-0479">Metal-binding</keyword>
<feature type="domain" description="PKD/Chitinase" evidence="5">
    <location>
        <begin position="842"/>
        <end position="915"/>
    </location>
</feature>
<dbReference type="SMART" id="SM00656">
    <property type="entry name" value="Amb_all"/>
    <property type="match status" value="1"/>
</dbReference>
<dbReference type="Pfam" id="PF02368">
    <property type="entry name" value="Big_2"/>
    <property type="match status" value="2"/>
</dbReference>
<keyword evidence="9" id="KW-1185">Reference proteome</keyword>
<dbReference type="InterPro" id="IPR022409">
    <property type="entry name" value="PKD/Chitinase_dom"/>
</dbReference>
<feature type="domain" description="PKD/Chitinase" evidence="5">
    <location>
        <begin position="1912"/>
        <end position="1981"/>
    </location>
</feature>
<dbReference type="InterPro" id="IPR026444">
    <property type="entry name" value="Secre_tail"/>
</dbReference>
<evidence type="ECO:0000259" key="5">
    <source>
        <dbReference type="SMART" id="SM00089"/>
    </source>
</evidence>
<dbReference type="EMBL" id="QRDV01000002">
    <property type="protein sequence ID" value="RED45336.1"/>
    <property type="molecule type" value="Genomic_DNA"/>
</dbReference>
<dbReference type="SUPFAM" id="SSF49373">
    <property type="entry name" value="Invasin/intimin cell-adhesion fragments"/>
    <property type="match status" value="2"/>
</dbReference>
<dbReference type="GO" id="GO:0046872">
    <property type="term" value="F:metal ion binding"/>
    <property type="evidence" value="ECO:0007669"/>
    <property type="project" value="UniProtKB-KW"/>
</dbReference>
<evidence type="ECO:0000256" key="2">
    <source>
        <dbReference type="ARBA" id="ARBA00022729"/>
    </source>
</evidence>
<sequence length="2506" mass="265604">MSQKFMRTSIQPLKTIGYKLILILLLFSSTLNAQQLAFPTAKGAGAYTIGGRGGQVIHVTTLDWNAPGGLKEAIQTPGPRIIVFDVSGEIDATSQWDYTPIISGSNYDNITIAGQSAPAGGITILTSEFMFQNVSNVIIRYVRFRSNPSSIQDAFWFTGGSNIIVDHCTFSHGGDESGSLASSSGTMGNITMQNCFFQDSKTGTILGVDNEDGDFTFVNNVFSNISHRFPNPKGDGQYDIINNIVYNWKYRLVRISGGGTYNVVNNYYKTAVNGIRLPGWFGDEYISSRFLQKVQTTSHDNPLIYAAGSLVTGQRETPLSDDRDMWSVFAGSHLTENIQVPDQYFTNTPFALVGQNFAIKPANQVYIDLLNDVGADKTLNANGSIYPYRDDKDASDILMIQNDTYEGSYYDSKTSIPYPTVPQNTRPSGFDSNNDGMPDVWKTARGFAADEDLSNYAWPSGYIGVEEYLNEIDLNGIEIIEATGVEVTPEIATVNMPNTISLTATIFPEDATNKNGTWSSSDETIATVNSGGVVTPVSEGVVTITFTSMDGGFTDTTELTVTNIVISLESLLITPETSILELGESVQLTTEFFPSNTSDITGIWSSSDESIAIVNENGLVSAIAEGEVEIIFTANDGGITNNSIITVVDEFYGTYVLYNAETDLVIQNIESDATINLEEEGDRINFRCIPEGGDDSTEVESVGVTWTGPTNGSWIESDAIYAGLPNGHVGLNFEPYLVEEGTYNFTVTYYSANGGLGSIVAIDDFSLNFFFDLLPVADAGLDQNICEGETTILEAAGGSNFLWDNGETTSTIEVNPTETTTYTVTVSDDEGNSDEDSVTVTVGLLPLAEAGEDQIICEGEFATLTATGGTSYLWSTGDTTASIEVSPELETTYIVEVISNNCSSTDEVTVFVNDAPNISITEDLVIVEGETTTLTASGGDNYEWDTGETTESITVTPDVTTTYSVSSLGANGCISTVNVTVTVVPEVIANAGDDITICNGETITLSASGGSTYLWDNGEDVSDLVVSPETTTTYTVTVEDDFGFTDTDTVTVFVNEIPSITANEDVFVMFGNSVTLTASGGVSYLWSTGETTAEITVSPEVNTTYSVTGYSENGCQNTIEILVTVVDVLSANAGEDVSICLGESITLNASGGVIYTWNTGNSGSSPTFTPLETITYTVTVEDGFGNSDSDEVTVTVNPIPIANAGEDQIICNGESVVLTAEGGDSYLWSTGDTTASITVNPNEDTNYSVEVTTNNCSSTDDVMVTVLPTPEIIISEDTVIITGNSTTLEVSGGDSYLWNTGETTDTLVVNPIETTTYTVTAFMENGCESTSEVIVTVIPEVVAEAGDDVAICSGENIVLNASGGLTYLWDTGDTSSTITVSPTETITYTVTVTDDYGNSDSDNVTVTVNELPNLTVSENVIIYEGESTNLIADGADTYLWSTEENSSSINVSPLETTTYSVTGFSGNGCSTTLQVVVTVIPEVIANAGNDVTICQGEYVILSATGGSNFLWSTGQNSASITINPTETTTFTVTVSDDYGNSDTDSVTVVVNDLPSLNLNEEITILEGESANLVVSGANTYLWDTGETTASISVSPTESTIYSVTGFSSNGCQITEEILVVVASIVVADAGNNVVICNSQNVTLTASGSSYFSWSTGETTASIVVSPTETTTYTVVVSDDYGNIDSDHVTITVPDLTNVSVSDNITIIEGEATTLTASGANVFLWSTGENSSSISVSPSETTTYTVVGSSYNCESEELQVTVTVIPEVVANAGNNLTICNGESVTLNASGGANYLWSTGDTSASIIINPTETTIYTVTVFDNYGNSDSDSVTVTVDNVPVITLSEDITIIEGESATLIASGANAYLWSTSQDSSTITVSPTETMTYTAIGYSSINSCESEEAQVTVTVIPSLIANAGNDVSICNGESVTLNATGGSNYLWSTGETSASFTINPAETTVYTVTVSDNYGNSDSDSVTVTVDNVPVITLSEDITIIEGESSILTASGANAYLWSTGQDSSTITVSPTVTTTYTAVGYSSLNSCESEEVQVTVTVIPSLIANAGNDVSICNGESIILNASGGSNYIWNTGQSGESISVNPTETTTYTVTVSDNFGNSDTDSVTVTVNELPNLNVSENITIIEGESANLLVSGAETYLWSTGETEDSITVSPLETTTFVVTGTSNTCSVQEEITVTVIPLFIASAGSDAFVCDNTTYEVILTANEGDSYLWSTGETTQSIIVSPLSTTSYTVTVINGEQEDSDDVMVYVDLSPIVNILNGESIEILNGDFVTLSATGANSYEWNNGATQPNIAVSPSVTTTYEVKGYIGDCYDEKQIVVNVLQPVIADAGEDVLICLNEVTTLTATGGDEYIWSTGETTQSIEVSPSETTDYTVTVFNALDFAEASIQVEVDTNCTDQVNNPSGIVKDFDFNVYPNPATDIINVKFSGVLAVSDVHIYDVTGKLIQRTQISNENVSTSATIQIDISLLQSGVYFVKFIGEETDVTKKIIVN</sequence>